<comment type="caution">
    <text evidence="2">The sequence shown here is derived from an EMBL/GenBank/DDBJ whole genome shotgun (WGS) entry which is preliminary data.</text>
</comment>
<gene>
    <name evidence="2" type="ORF">BMYO_0235</name>
</gene>
<sequence>MTISVDYDGSRPLLSFVVPVYNSQSTIGRCLDSIISQMGESYEIICVDDGSTDGTPAILDTYSEQYGSISVIRVDNNGPSAARTRGIHSTTGRYIAFVDSDDYYAAEQLERIVEELRDNEGHAVYVFGYLERDKPGKVTRKCQPSGSTEGAMLLAEFLDIYSRPENISLMNYLFNKVYRADIAKSVDFDFSVSLGEDALYNYKCYASCGDVFVSRTAAYVYENYSASSLSRGKGLDYVWRAYRTILEAIKPLLTGRGLGERFWSLQRSYAISALHEYMRKRDSTGQDRRAAKEILTYMCAEGRSWPLDGVGAFDALLMRCVRMGGVPLGLLLCEAKRLLRR</sequence>
<dbReference type="Gene3D" id="3.90.550.10">
    <property type="entry name" value="Spore Coat Polysaccharide Biosynthesis Protein SpsA, Chain A"/>
    <property type="match status" value="1"/>
</dbReference>
<dbReference type="InterPro" id="IPR001173">
    <property type="entry name" value="Glyco_trans_2-like"/>
</dbReference>
<dbReference type="CDD" id="cd00761">
    <property type="entry name" value="Glyco_tranf_GTA_type"/>
    <property type="match status" value="1"/>
</dbReference>
<dbReference type="SUPFAM" id="SSF53448">
    <property type="entry name" value="Nucleotide-diphospho-sugar transferases"/>
    <property type="match status" value="1"/>
</dbReference>
<evidence type="ECO:0000313" key="2">
    <source>
        <dbReference type="EMBL" id="OZG61721.1"/>
    </source>
</evidence>
<dbReference type="RefSeq" id="WP_094666761.1">
    <property type="nucleotide sequence ID" value="NZ_MWWW01000002.1"/>
</dbReference>
<dbReference type="PANTHER" id="PTHR22916">
    <property type="entry name" value="GLYCOSYLTRANSFERASE"/>
    <property type="match status" value="1"/>
</dbReference>
<dbReference type="EMBL" id="MWWW01000002">
    <property type="protein sequence ID" value="OZG61721.1"/>
    <property type="molecule type" value="Genomic_DNA"/>
</dbReference>
<proteinExistence type="predicted"/>
<reference evidence="2 3" key="1">
    <citation type="journal article" date="2017" name="BMC Genomics">
        <title>Comparative genomic and phylogenomic analyses of the Bifidobacteriaceae family.</title>
        <authorList>
            <person name="Lugli G.A."/>
            <person name="Milani C."/>
            <person name="Turroni F."/>
            <person name="Duranti S."/>
            <person name="Mancabelli L."/>
            <person name="Mangifesta M."/>
            <person name="Ferrario C."/>
            <person name="Modesto M."/>
            <person name="Mattarelli P."/>
            <person name="Jiri K."/>
            <person name="van Sinderen D."/>
            <person name="Ventura M."/>
        </authorList>
    </citation>
    <scope>NUCLEOTIDE SEQUENCE [LARGE SCALE GENOMIC DNA]</scope>
    <source>
        <strain evidence="2 3">DSM 100196</strain>
    </source>
</reference>
<dbReference type="Proteomes" id="UP000216871">
    <property type="component" value="Unassembled WGS sequence"/>
</dbReference>
<keyword evidence="2" id="KW-0808">Transferase</keyword>
<dbReference type="PANTHER" id="PTHR22916:SF3">
    <property type="entry name" value="UDP-GLCNAC:BETAGAL BETA-1,3-N-ACETYLGLUCOSAMINYLTRANSFERASE-LIKE PROTEIN 1"/>
    <property type="match status" value="1"/>
</dbReference>
<name>A0A261FRA9_9BIFI</name>
<evidence type="ECO:0000259" key="1">
    <source>
        <dbReference type="Pfam" id="PF00535"/>
    </source>
</evidence>
<dbReference type="GO" id="GO:0016758">
    <property type="term" value="F:hexosyltransferase activity"/>
    <property type="evidence" value="ECO:0007669"/>
    <property type="project" value="UniProtKB-ARBA"/>
</dbReference>
<evidence type="ECO:0000313" key="3">
    <source>
        <dbReference type="Proteomes" id="UP000216871"/>
    </source>
</evidence>
<keyword evidence="3" id="KW-1185">Reference proteome</keyword>
<protein>
    <submittedName>
        <fullName evidence="2">Glycosyl transferase family 2</fullName>
    </submittedName>
</protein>
<dbReference type="OrthoDB" id="3226099at2"/>
<feature type="domain" description="Glycosyltransferase 2-like" evidence="1">
    <location>
        <begin position="15"/>
        <end position="141"/>
    </location>
</feature>
<accession>A0A261FRA9</accession>
<organism evidence="2 3">
    <name type="scientific">Bifidobacterium myosotis</name>
    <dbReference type="NCBI Taxonomy" id="1630166"/>
    <lineage>
        <taxon>Bacteria</taxon>
        <taxon>Bacillati</taxon>
        <taxon>Actinomycetota</taxon>
        <taxon>Actinomycetes</taxon>
        <taxon>Bifidobacteriales</taxon>
        <taxon>Bifidobacteriaceae</taxon>
        <taxon>Bifidobacterium</taxon>
    </lineage>
</organism>
<dbReference type="InterPro" id="IPR029044">
    <property type="entry name" value="Nucleotide-diphossugar_trans"/>
</dbReference>
<dbReference type="Pfam" id="PF00535">
    <property type="entry name" value="Glycos_transf_2"/>
    <property type="match status" value="1"/>
</dbReference>
<dbReference type="AlphaFoldDB" id="A0A261FRA9"/>